<name>A0ABT3T4A5_9GAMM</name>
<proteinExistence type="predicted"/>
<accession>A0ABT3T4A5</accession>
<dbReference type="PROSITE" id="PS51318">
    <property type="entry name" value="TAT"/>
    <property type="match status" value="1"/>
</dbReference>
<keyword evidence="2" id="KW-1185">Reference proteome</keyword>
<dbReference type="PANTHER" id="PTHR48476">
    <property type="entry name" value="SHORT-CHAIN DEHYDROGENASE TIC 32, CHLOROPLASTIC-LIKE"/>
    <property type="match status" value="1"/>
</dbReference>
<dbReference type="SUPFAM" id="SSF51735">
    <property type="entry name" value="NAD(P)-binding Rossmann-fold domains"/>
    <property type="match status" value="1"/>
</dbReference>
<dbReference type="Pfam" id="PF00106">
    <property type="entry name" value="adh_short"/>
    <property type="match status" value="1"/>
</dbReference>
<protein>
    <submittedName>
        <fullName evidence="1">SDR family NAD(P)-dependent oxidoreductase</fullName>
    </submittedName>
</protein>
<dbReference type="Proteomes" id="UP001143304">
    <property type="component" value="Unassembled WGS sequence"/>
</dbReference>
<evidence type="ECO:0000313" key="1">
    <source>
        <dbReference type="EMBL" id="MCX2976909.1"/>
    </source>
</evidence>
<dbReference type="InterPro" id="IPR036291">
    <property type="entry name" value="NAD(P)-bd_dom_sf"/>
</dbReference>
<sequence length="158" mass="16605">MPRTTSSRRHFLQHAATLGILSALPSPILAQIITRQPPMSPFGSSSTAEEVTEGLDLSGMNIAITGCNSGLGYETMRVLALRGAHVIGIARTQAKAEKACAGVEGQTKVSSSTIWMAAASTTPGMPAASPNWLTPSARGSWPRKSLTPTQPPTAYFRV</sequence>
<reference evidence="1" key="1">
    <citation type="submission" date="2019-02" db="EMBL/GenBank/DDBJ databases">
        <authorList>
            <person name="Li S.-H."/>
        </authorList>
    </citation>
    <scope>NUCLEOTIDE SEQUENCE</scope>
    <source>
        <strain evidence="1">IMCC11814</strain>
    </source>
</reference>
<comment type="caution">
    <text evidence="1">The sequence shown here is derived from an EMBL/GenBank/DDBJ whole genome shotgun (WGS) entry which is preliminary data.</text>
</comment>
<dbReference type="RefSeq" id="WP_279248650.1">
    <property type="nucleotide sequence ID" value="NZ_SHNO01000001.1"/>
</dbReference>
<dbReference type="InterPro" id="IPR002347">
    <property type="entry name" value="SDR_fam"/>
</dbReference>
<dbReference type="Gene3D" id="3.40.50.720">
    <property type="entry name" value="NAD(P)-binding Rossmann-like Domain"/>
    <property type="match status" value="1"/>
</dbReference>
<dbReference type="InterPro" id="IPR006311">
    <property type="entry name" value="TAT_signal"/>
</dbReference>
<dbReference type="EMBL" id="SHNO01000001">
    <property type="protein sequence ID" value="MCX2976909.1"/>
    <property type="molecule type" value="Genomic_DNA"/>
</dbReference>
<dbReference type="InterPro" id="IPR055280">
    <property type="entry name" value="TIC32"/>
</dbReference>
<dbReference type="PANTHER" id="PTHR48476:SF1">
    <property type="entry name" value="SHORT-CHAIN DEHYDROGENASE TIC 32, CHLOROPLASTIC-LIKE"/>
    <property type="match status" value="1"/>
</dbReference>
<gene>
    <name evidence="1" type="ORF">EYC82_06040</name>
</gene>
<organism evidence="1 2">
    <name type="scientific">Candidatus Marimicrobium litorale</name>
    <dbReference type="NCBI Taxonomy" id="2518991"/>
    <lineage>
        <taxon>Bacteria</taxon>
        <taxon>Pseudomonadati</taxon>
        <taxon>Pseudomonadota</taxon>
        <taxon>Gammaproteobacteria</taxon>
        <taxon>Cellvibrionales</taxon>
        <taxon>Halieaceae</taxon>
        <taxon>Marimicrobium</taxon>
    </lineage>
</organism>
<evidence type="ECO:0000313" key="2">
    <source>
        <dbReference type="Proteomes" id="UP001143304"/>
    </source>
</evidence>